<keyword evidence="2" id="KW-1185">Reference proteome</keyword>
<name>A0A8J2L9K5_9HEXA</name>
<dbReference type="Proteomes" id="UP000708208">
    <property type="component" value="Unassembled WGS sequence"/>
</dbReference>
<sequence>VSFFQPSSFISSILEV</sequence>
<gene>
    <name evidence="1" type="ORF">AFUS01_LOCUS40766</name>
</gene>
<dbReference type="AlphaFoldDB" id="A0A8J2L9K5"/>
<proteinExistence type="predicted"/>
<comment type="caution">
    <text evidence="1">The sequence shown here is derived from an EMBL/GenBank/DDBJ whole genome shotgun (WGS) entry which is preliminary data.</text>
</comment>
<dbReference type="EMBL" id="CAJVCH010558449">
    <property type="protein sequence ID" value="CAG7831002.1"/>
    <property type="molecule type" value="Genomic_DNA"/>
</dbReference>
<feature type="non-terminal residue" evidence="1">
    <location>
        <position position="1"/>
    </location>
</feature>
<organism evidence="1 2">
    <name type="scientific">Allacma fusca</name>
    <dbReference type="NCBI Taxonomy" id="39272"/>
    <lineage>
        <taxon>Eukaryota</taxon>
        <taxon>Metazoa</taxon>
        <taxon>Ecdysozoa</taxon>
        <taxon>Arthropoda</taxon>
        <taxon>Hexapoda</taxon>
        <taxon>Collembola</taxon>
        <taxon>Symphypleona</taxon>
        <taxon>Sminthuridae</taxon>
        <taxon>Allacma</taxon>
    </lineage>
</organism>
<accession>A0A8J2L9K5</accession>
<reference evidence="1" key="1">
    <citation type="submission" date="2021-06" db="EMBL/GenBank/DDBJ databases">
        <authorList>
            <person name="Hodson N. C."/>
            <person name="Mongue J. A."/>
            <person name="Jaron S. K."/>
        </authorList>
    </citation>
    <scope>NUCLEOTIDE SEQUENCE</scope>
</reference>
<protein>
    <submittedName>
        <fullName evidence="1">Uncharacterized protein</fullName>
    </submittedName>
</protein>
<evidence type="ECO:0000313" key="2">
    <source>
        <dbReference type="Proteomes" id="UP000708208"/>
    </source>
</evidence>
<evidence type="ECO:0000313" key="1">
    <source>
        <dbReference type="EMBL" id="CAG7831002.1"/>
    </source>
</evidence>